<dbReference type="SUPFAM" id="SSF103473">
    <property type="entry name" value="MFS general substrate transporter"/>
    <property type="match status" value="1"/>
</dbReference>
<keyword evidence="7" id="KW-1185">Reference proteome</keyword>
<organism evidence="7 8">
    <name type="scientific">Aplysia californica</name>
    <name type="common">California sea hare</name>
    <dbReference type="NCBI Taxonomy" id="6500"/>
    <lineage>
        <taxon>Eukaryota</taxon>
        <taxon>Metazoa</taxon>
        <taxon>Spiralia</taxon>
        <taxon>Lophotrochozoa</taxon>
        <taxon>Mollusca</taxon>
        <taxon>Gastropoda</taxon>
        <taxon>Heterobranchia</taxon>
        <taxon>Euthyneura</taxon>
        <taxon>Tectipleura</taxon>
        <taxon>Aplysiida</taxon>
        <taxon>Aplysioidea</taxon>
        <taxon>Aplysiidae</taxon>
        <taxon>Aplysia</taxon>
    </lineage>
</organism>
<name>A0ABM0ZUU6_APLCA</name>
<dbReference type="RefSeq" id="XP_012934908.1">
    <property type="nucleotide sequence ID" value="XM_013079454.2"/>
</dbReference>
<dbReference type="PANTHER" id="PTHR23507">
    <property type="entry name" value="ZGC:174356"/>
    <property type="match status" value="1"/>
</dbReference>
<feature type="transmembrane region" description="Helical" evidence="6">
    <location>
        <begin position="293"/>
        <end position="316"/>
    </location>
</feature>
<feature type="transmembrane region" description="Helical" evidence="6">
    <location>
        <begin position="479"/>
        <end position="503"/>
    </location>
</feature>
<dbReference type="PANTHER" id="PTHR23507:SF1">
    <property type="entry name" value="FI18259P1-RELATED"/>
    <property type="match status" value="1"/>
</dbReference>
<reference evidence="8" key="1">
    <citation type="submission" date="2025-08" db="UniProtKB">
        <authorList>
            <consortium name="RefSeq"/>
        </authorList>
    </citation>
    <scope>IDENTIFICATION</scope>
</reference>
<keyword evidence="3 6" id="KW-1133">Transmembrane helix</keyword>
<dbReference type="InterPro" id="IPR036259">
    <property type="entry name" value="MFS_trans_sf"/>
</dbReference>
<feature type="region of interest" description="Disordered" evidence="5">
    <location>
        <begin position="130"/>
        <end position="159"/>
    </location>
</feature>
<evidence type="ECO:0000313" key="8">
    <source>
        <dbReference type="RefSeq" id="XP_012934908.1"/>
    </source>
</evidence>
<evidence type="ECO:0000256" key="3">
    <source>
        <dbReference type="ARBA" id="ARBA00022989"/>
    </source>
</evidence>
<proteinExistence type="predicted"/>
<accession>A0ABM0ZUU6</accession>
<evidence type="ECO:0000256" key="4">
    <source>
        <dbReference type="ARBA" id="ARBA00023136"/>
    </source>
</evidence>
<feature type="compositionally biased region" description="Polar residues" evidence="5">
    <location>
        <begin position="130"/>
        <end position="155"/>
    </location>
</feature>
<evidence type="ECO:0000256" key="2">
    <source>
        <dbReference type="ARBA" id="ARBA00022692"/>
    </source>
</evidence>
<evidence type="ECO:0000256" key="1">
    <source>
        <dbReference type="ARBA" id="ARBA00004141"/>
    </source>
</evidence>
<feature type="transmembrane region" description="Helical" evidence="6">
    <location>
        <begin position="545"/>
        <end position="564"/>
    </location>
</feature>
<keyword evidence="4 6" id="KW-0472">Membrane</keyword>
<evidence type="ECO:0000313" key="7">
    <source>
        <dbReference type="Proteomes" id="UP000694888"/>
    </source>
</evidence>
<feature type="transmembrane region" description="Helical" evidence="6">
    <location>
        <begin position="602"/>
        <end position="625"/>
    </location>
</feature>
<dbReference type="Pfam" id="PF07690">
    <property type="entry name" value="MFS_1"/>
    <property type="match status" value="1"/>
</dbReference>
<feature type="region of interest" description="Disordered" evidence="5">
    <location>
        <begin position="1"/>
        <end position="104"/>
    </location>
</feature>
<feature type="compositionally biased region" description="Basic residues" evidence="5">
    <location>
        <begin position="68"/>
        <end position="88"/>
    </location>
</feature>
<keyword evidence="2 6" id="KW-0812">Transmembrane</keyword>
<feature type="compositionally biased region" description="Low complexity" evidence="5">
    <location>
        <begin position="21"/>
        <end position="64"/>
    </location>
</feature>
<feature type="transmembrane region" description="Helical" evidence="6">
    <location>
        <begin position="631"/>
        <end position="657"/>
    </location>
</feature>
<evidence type="ECO:0000256" key="5">
    <source>
        <dbReference type="SAM" id="MobiDB-lite"/>
    </source>
</evidence>
<feature type="compositionally biased region" description="Basic and acidic residues" evidence="5">
    <location>
        <begin position="700"/>
        <end position="709"/>
    </location>
</feature>
<feature type="transmembrane region" description="Helical" evidence="6">
    <location>
        <begin position="323"/>
        <end position="345"/>
    </location>
</feature>
<evidence type="ECO:0000256" key="6">
    <source>
        <dbReference type="SAM" id="Phobius"/>
    </source>
</evidence>
<gene>
    <name evidence="8" type="primary">LOC101855453</name>
</gene>
<comment type="subcellular location">
    <subcellularLocation>
        <location evidence="1">Membrane</location>
        <topology evidence="1">Multi-pass membrane protein</topology>
    </subcellularLocation>
</comment>
<protein>
    <submittedName>
        <fullName evidence="8">Solute carrier family 46 member 3</fullName>
    </submittedName>
</protein>
<feature type="transmembrane region" description="Helical" evidence="6">
    <location>
        <begin position="570"/>
        <end position="590"/>
    </location>
</feature>
<feature type="transmembrane region" description="Helical" evidence="6">
    <location>
        <begin position="515"/>
        <end position="533"/>
    </location>
</feature>
<feature type="compositionally biased region" description="Polar residues" evidence="5">
    <location>
        <begin position="7"/>
        <end position="20"/>
    </location>
</feature>
<feature type="region of interest" description="Disordered" evidence="5">
    <location>
        <begin position="676"/>
        <end position="709"/>
    </location>
</feature>
<sequence length="709" mass="77779">MPRTPVRLQQTSPEGSSGSPSNATTRRSVSNTSRRSAARTSRSSTPDTSRQSAARTSRSSTPDTSRQRALRTSRRNPSHTPRRSHLERRRNQSTCTEREEGDFPDARNRSVRECALAWLAADAERRWSNTGLQNGSFTSSSSRENPPTAINNTGREQIPRLYEGSGPILMFRGIEREYEEDSFFSREFEPLLRSSRNPSGSRREDAGNENVTKRRRWNIIGALIGFGLSMVSYSMFSETYSQWIYLRFKEDIMGTNFSSINSSHALHPCASGQNNSAFSGSDLDRAQSEASSFMSWSLIVLLVPAFFSCIFMGAFSNKLGRRMLFIIPAAGFAVRVAVTCSVAYWHLNINFLYIGVAVSGACGSMVAMFMALYMYLADNTGESKSRSYTMVIASAMSTILLCSASLGIGYFIAKSGYLWPLVAALGGSTLALLWFIFVLRESVETGSFADCHERMEAVKDVFKFYLANGMDSRAKRSDFIILGVVFLMFGTCFGAEFMIMFLMNKPLCWSSTKIGYVYTFQGILQGFSSLILLPVFQKFISDEFICALALLSGAAGKIVLAFAVDDWMVYLAFVLGMLELLAIPMIRGILSRMSSKEKRGSLFASIAVIEVVTYGLSGFGMNMLYSATVAIWHGLAYSVISGCILVSSVLMGSYAVIVHRRAAGRESFVTVEVVHEGEGGGDDEGEGGGDGTGDGTEDGAPSRERDGGD</sequence>
<dbReference type="GeneID" id="101855453"/>
<dbReference type="InterPro" id="IPR011701">
    <property type="entry name" value="MFS"/>
</dbReference>
<dbReference type="Proteomes" id="UP000694888">
    <property type="component" value="Unplaced"/>
</dbReference>
<feature type="transmembrane region" description="Helical" evidence="6">
    <location>
        <begin position="388"/>
        <end position="412"/>
    </location>
</feature>
<dbReference type="Gene3D" id="1.20.1250.20">
    <property type="entry name" value="MFS general substrate transporter like domains"/>
    <property type="match status" value="1"/>
</dbReference>
<feature type="transmembrane region" description="Helical" evidence="6">
    <location>
        <begin position="418"/>
        <end position="439"/>
    </location>
</feature>
<feature type="transmembrane region" description="Helical" evidence="6">
    <location>
        <begin position="351"/>
        <end position="376"/>
    </location>
</feature>
<feature type="transmembrane region" description="Helical" evidence="6">
    <location>
        <begin position="217"/>
        <end position="236"/>
    </location>
</feature>